<sequence length="313" mass="33937">MPVDPVPEPSDHPLPGVPDVHRRLVASLSDYAVIVLDPTGIVRSWNPGAERIKGWVAEEIVGRSFEAFYTPESLAVGHPRRELERAGAMGRYDEEGWRVRKDGGRFWAHVVITALHDDDGELVGFGKVTSDLTERKHAEEQLANTLALLRATSLTDALTGLANRRAWDDGLDRELARARRVGTPLCVAVLDIDHFKAMNDTHGHGAGDRFLRRATTAWRTVLRASDLLARIGGEEFAVALPDCDLPSAGGVGDRFRALTPDDQTCSVGVAQWDGTESADAILRRADVALYAAKRGGRDRTELAAAAPDARGAG</sequence>
<dbReference type="GO" id="GO:0052621">
    <property type="term" value="F:diguanylate cyclase activity"/>
    <property type="evidence" value="ECO:0007669"/>
    <property type="project" value="TreeGrafter"/>
</dbReference>
<dbReference type="InterPro" id="IPR050469">
    <property type="entry name" value="Diguanylate_Cyclase"/>
</dbReference>
<dbReference type="AlphaFoldDB" id="A0A6J7H383"/>
<evidence type="ECO:0000313" key="4">
    <source>
        <dbReference type="EMBL" id="CAB4914292.1"/>
    </source>
</evidence>
<dbReference type="SMART" id="SM00091">
    <property type="entry name" value="PAS"/>
    <property type="match status" value="1"/>
</dbReference>
<dbReference type="SMART" id="SM00267">
    <property type="entry name" value="GGDEF"/>
    <property type="match status" value="1"/>
</dbReference>
<dbReference type="InterPro" id="IPR029787">
    <property type="entry name" value="Nucleotide_cyclase"/>
</dbReference>
<dbReference type="FunFam" id="3.30.70.270:FF:000001">
    <property type="entry name" value="Diguanylate cyclase domain protein"/>
    <property type="match status" value="1"/>
</dbReference>
<evidence type="ECO:0000259" key="2">
    <source>
        <dbReference type="PROSITE" id="PS50113"/>
    </source>
</evidence>
<dbReference type="PROSITE" id="PS50113">
    <property type="entry name" value="PAC"/>
    <property type="match status" value="1"/>
</dbReference>
<dbReference type="PROSITE" id="PS50112">
    <property type="entry name" value="PAS"/>
    <property type="match status" value="1"/>
</dbReference>
<dbReference type="Gene3D" id="3.30.70.270">
    <property type="match status" value="1"/>
</dbReference>
<name>A0A6J7H383_9ZZZZ</name>
<reference evidence="4" key="1">
    <citation type="submission" date="2020-05" db="EMBL/GenBank/DDBJ databases">
        <authorList>
            <person name="Chiriac C."/>
            <person name="Salcher M."/>
            <person name="Ghai R."/>
            <person name="Kavagutti S V."/>
        </authorList>
    </citation>
    <scope>NUCLEOTIDE SEQUENCE</scope>
</reference>
<accession>A0A6J7H383</accession>
<dbReference type="InterPro" id="IPR035965">
    <property type="entry name" value="PAS-like_dom_sf"/>
</dbReference>
<feature type="domain" description="PAC" evidence="2">
    <location>
        <begin position="92"/>
        <end position="144"/>
    </location>
</feature>
<dbReference type="InterPro" id="IPR043128">
    <property type="entry name" value="Rev_trsase/Diguanyl_cyclase"/>
</dbReference>
<dbReference type="PROSITE" id="PS50887">
    <property type="entry name" value="GGDEF"/>
    <property type="match status" value="1"/>
</dbReference>
<dbReference type="GO" id="GO:0005886">
    <property type="term" value="C:plasma membrane"/>
    <property type="evidence" value="ECO:0007669"/>
    <property type="project" value="TreeGrafter"/>
</dbReference>
<dbReference type="SUPFAM" id="SSF55073">
    <property type="entry name" value="Nucleotide cyclase"/>
    <property type="match status" value="1"/>
</dbReference>
<feature type="domain" description="PAS" evidence="1">
    <location>
        <begin position="33"/>
        <end position="73"/>
    </location>
</feature>
<evidence type="ECO:0000259" key="1">
    <source>
        <dbReference type="PROSITE" id="PS50112"/>
    </source>
</evidence>
<proteinExistence type="predicted"/>
<dbReference type="Gene3D" id="3.30.450.20">
    <property type="entry name" value="PAS domain"/>
    <property type="match status" value="1"/>
</dbReference>
<organism evidence="4">
    <name type="scientific">freshwater metagenome</name>
    <dbReference type="NCBI Taxonomy" id="449393"/>
    <lineage>
        <taxon>unclassified sequences</taxon>
        <taxon>metagenomes</taxon>
        <taxon>ecological metagenomes</taxon>
    </lineage>
</organism>
<dbReference type="InterPro" id="IPR000160">
    <property type="entry name" value="GGDEF_dom"/>
</dbReference>
<dbReference type="GO" id="GO:1902201">
    <property type="term" value="P:negative regulation of bacterial-type flagellum-dependent cell motility"/>
    <property type="evidence" value="ECO:0007669"/>
    <property type="project" value="TreeGrafter"/>
</dbReference>
<dbReference type="InterPro" id="IPR000014">
    <property type="entry name" value="PAS"/>
</dbReference>
<dbReference type="NCBIfam" id="TIGR00229">
    <property type="entry name" value="sensory_box"/>
    <property type="match status" value="1"/>
</dbReference>
<dbReference type="EMBL" id="CAFBMK010000073">
    <property type="protein sequence ID" value="CAB4914292.1"/>
    <property type="molecule type" value="Genomic_DNA"/>
</dbReference>
<dbReference type="CDD" id="cd01949">
    <property type="entry name" value="GGDEF"/>
    <property type="match status" value="1"/>
</dbReference>
<dbReference type="InterPro" id="IPR001610">
    <property type="entry name" value="PAC"/>
</dbReference>
<dbReference type="CDD" id="cd00130">
    <property type="entry name" value="PAS"/>
    <property type="match status" value="1"/>
</dbReference>
<dbReference type="Pfam" id="PF13426">
    <property type="entry name" value="PAS_9"/>
    <property type="match status" value="1"/>
</dbReference>
<protein>
    <submittedName>
        <fullName evidence="4">Unannotated protein</fullName>
    </submittedName>
</protein>
<dbReference type="PANTHER" id="PTHR45138">
    <property type="entry name" value="REGULATORY COMPONENTS OF SENSORY TRANSDUCTION SYSTEM"/>
    <property type="match status" value="1"/>
</dbReference>
<evidence type="ECO:0000259" key="3">
    <source>
        <dbReference type="PROSITE" id="PS50887"/>
    </source>
</evidence>
<gene>
    <name evidence="4" type="ORF">UFOPK3564_01463</name>
</gene>
<dbReference type="InterPro" id="IPR000700">
    <property type="entry name" value="PAS-assoc_C"/>
</dbReference>
<dbReference type="GO" id="GO:0043709">
    <property type="term" value="P:cell adhesion involved in single-species biofilm formation"/>
    <property type="evidence" value="ECO:0007669"/>
    <property type="project" value="TreeGrafter"/>
</dbReference>
<dbReference type="SUPFAM" id="SSF55785">
    <property type="entry name" value="PYP-like sensor domain (PAS domain)"/>
    <property type="match status" value="1"/>
</dbReference>
<dbReference type="NCBIfam" id="TIGR00254">
    <property type="entry name" value="GGDEF"/>
    <property type="match status" value="1"/>
</dbReference>
<feature type="domain" description="GGDEF" evidence="3">
    <location>
        <begin position="183"/>
        <end position="305"/>
    </location>
</feature>
<dbReference type="PANTHER" id="PTHR45138:SF9">
    <property type="entry name" value="DIGUANYLATE CYCLASE DGCM-RELATED"/>
    <property type="match status" value="1"/>
</dbReference>
<dbReference type="SMART" id="SM00086">
    <property type="entry name" value="PAC"/>
    <property type="match status" value="1"/>
</dbReference>
<dbReference type="Pfam" id="PF00990">
    <property type="entry name" value="GGDEF"/>
    <property type="match status" value="1"/>
</dbReference>